<comment type="catalytic activity">
    <reaction evidence="4">
        <text>N-terminal L-arginyl-[protein] + L-leucyl-tRNA(Leu) = N-terminal L-leucyl-L-arginyl-[protein] + tRNA(Leu) + H(+)</text>
        <dbReference type="Rhea" id="RHEA:50416"/>
        <dbReference type="Rhea" id="RHEA-COMP:9613"/>
        <dbReference type="Rhea" id="RHEA-COMP:9622"/>
        <dbReference type="Rhea" id="RHEA-COMP:12672"/>
        <dbReference type="Rhea" id="RHEA-COMP:12673"/>
        <dbReference type="ChEBI" id="CHEBI:15378"/>
        <dbReference type="ChEBI" id="CHEBI:64719"/>
        <dbReference type="ChEBI" id="CHEBI:78442"/>
        <dbReference type="ChEBI" id="CHEBI:78494"/>
        <dbReference type="ChEBI" id="CHEBI:133044"/>
        <dbReference type="EC" id="2.3.2.6"/>
    </reaction>
</comment>
<dbReference type="InterPro" id="IPR016181">
    <property type="entry name" value="Acyl_CoA_acyltransferase"/>
</dbReference>
<name>A0A1I3WZG3_9HYPH</name>
<comment type="catalytic activity">
    <reaction evidence="4">
        <text>N-terminal L-lysyl-[protein] + L-leucyl-tRNA(Leu) = N-terminal L-leucyl-L-lysyl-[protein] + tRNA(Leu) + H(+)</text>
        <dbReference type="Rhea" id="RHEA:12340"/>
        <dbReference type="Rhea" id="RHEA-COMP:9613"/>
        <dbReference type="Rhea" id="RHEA-COMP:9622"/>
        <dbReference type="Rhea" id="RHEA-COMP:12670"/>
        <dbReference type="Rhea" id="RHEA-COMP:12671"/>
        <dbReference type="ChEBI" id="CHEBI:15378"/>
        <dbReference type="ChEBI" id="CHEBI:65249"/>
        <dbReference type="ChEBI" id="CHEBI:78442"/>
        <dbReference type="ChEBI" id="CHEBI:78494"/>
        <dbReference type="ChEBI" id="CHEBI:133043"/>
        <dbReference type="EC" id="2.3.2.6"/>
    </reaction>
</comment>
<keyword evidence="6" id="KW-1185">Reference proteome</keyword>
<comment type="similarity">
    <text evidence="4">Belongs to the L/F-transferase family.</text>
</comment>
<dbReference type="Gene3D" id="3.40.630.70">
    <property type="entry name" value="Leucyl/phenylalanyl-tRNA-protein transferase, C-terminal domain"/>
    <property type="match status" value="1"/>
</dbReference>
<dbReference type="STRING" id="1612308.SAMN05444581_102254"/>
<reference evidence="5 6" key="1">
    <citation type="submission" date="2016-10" db="EMBL/GenBank/DDBJ databases">
        <authorList>
            <person name="de Groot N.N."/>
        </authorList>
    </citation>
    <scope>NUCLEOTIDE SEQUENCE [LARGE SCALE GENOMIC DNA]</scope>
    <source>
        <strain evidence="5 6">NE2</strain>
    </source>
</reference>
<evidence type="ECO:0000256" key="1">
    <source>
        <dbReference type="ARBA" id="ARBA00022490"/>
    </source>
</evidence>
<evidence type="ECO:0000256" key="4">
    <source>
        <dbReference type="HAMAP-Rule" id="MF_00688"/>
    </source>
</evidence>
<dbReference type="GO" id="GO:0005737">
    <property type="term" value="C:cytoplasm"/>
    <property type="evidence" value="ECO:0007669"/>
    <property type="project" value="UniProtKB-SubCell"/>
</dbReference>
<comment type="catalytic activity">
    <reaction evidence="4">
        <text>L-phenylalanyl-tRNA(Phe) + an N-terminal L-alpha-aminoacyl-[protein] = an N-terminal L-phenylalanyl-L-alpha-aminoacyl-[protein] + tRNA(Phe)</text>
        <dbReference type="Rhea" id="RHEA:43632"/>
        <dbReference type="Rhea" id="RHEA-COMP:9668"/>
        <dbReference type="Rhea" id="RHEA-COMP:9699"/>
        <dbReference type="Rhea" id="RHEA-COMP:10636"/>
        <dbReference type="Rhea" id="RHEA-COMP:10637"/>
        <dbReference type="ChEBI" id="CHEBI:78442"/>
        <dbReference type="ChEBI" id="CHEBI:78531"/>
        <dbReference type="ChEBI" id="CHEBI:78597"/>
        <dbReference type="ChEBI" id="CHEBI:83561"/>
        <dbReference type="EC" id="2.3.2.6"/>
    </reaction>
</comment>
<dbReference type="EC" id="2.3.2.6" evidence="4"/>
<keyword evidence="2 4" id="KW-0808">Transferase</keyword>
<gene>
    <name evidence="4" type="primary">aat</name>
    <name evidence="5" type="ORF">SAMN05444581_102254</name>
</gene>
<dbReference type="GO" id="GO:0008914">
    <property type="term" value="F:leucyl-tRNA--protein transferase activity"/>
    <property type="evidence" value="ECO:0007669"/>
    <property type="project" value="UniProtKB-UniRule"/>
</dbReference>
<dbReference type="InterPro" id="IPR004616">
    <property type="entry name" value="Leu/Phe-tRNA_Trfase"/>
</dbReference>
<dbReference type="PANTHER" id="PTHR30098">
    <property type="entry name" value="LEUCYL/PHENYLALANYL-TRNA--PROTEIN TRANSFERASE"/>
    <property type="match status" value="1"/>
</dbReference>
<dbReference type="SUPFAM" id="SSF55729">
    <property type="entry name" value="Acyl-CoA N-acyltransferases (Nat)"/>
    <property type="match status" value="1"/>
</dbReference>
<dbReference type="GO" id="GO:0030163">
    <property type="term" value="P:protein catabolic process"/>
    <property type="evidence" value="ECO:0007669"/>
    <property type="project" value="UniProtKB-UniRule"/>
</dbReference>
<protein>
    <recommendedName>
        <fullName evidence="4">Leucyl/phenylalanyl-tRNA--protein transferase</fullName>
        <ecNumber evidence="4">2.3.2.6</ecNumber>
    </recommendedName>
    <alternativeName>
        <fullName evidence="4">L/F-transferase</fullName>
    </alternativeName>
    <alternativeName>
        <fullName evidence="4">Leucyltransferase</fullName>
    </alternativeName>
    <alternativeName>
        <fullName evidence="4">Phenyalanyltransferase</fullName>
    </alternativeName>
</protein>
<dbReference type="Pfam" id="PF03588">
    <property type="entry name" value="Leu_Phe_trans"/>
    <property type="match status" value="1"/>
</dbReference>
<dbReference type="Proteomes" id="UP000198755">
    <property type="component" value="Unassembled WGS sequence"/>
</dbReference>
<dbReference type="InterPro" id="IPR042203">
    <property type="entry name" value="Leu/Phe-tRNA_Trfase_C"/>
</dbReference>
<evidence type="ECO:0000313" key="5">
    <source>
        <dbReference type="EMBL" id="SFK12740.1"/>
    </source>
</evidence>
<dbReference type="EMBL" id="FOSN01000002">
    <property type="protein sequence ID" value="SFK12740.1"/>
    <property type="molecule type" value="Genomic_DNA"/>
</dbReference>
<keyword evidence="3 4" id="KW-0012">Acyltransferase</keyword>
<comment type="subcellular location">
    <subcellularLocation>
        <location evidence="4">Cytoplasm</location>
    </subcellularLocation>
</comment>
<dbReference type="HAMAP" id="MF_00688">
    <property type="entry name" value="Leu_Phe_trans"/>
    <property type="match status" value="1"/>
</dbReference>
<dbReference type="OrthoDB" id="9790282at2"/>
<dbReference type="NCBIfam" id="TIGR00667">
    <property type="entry name" value="aat"/>
    <property type="match status" value="1"/>
</dbReference>
<sequence length="252" mass="28385">MVRGHLNAGFTRTLQLDVTLWKVQNFLVAKSRNDFQITTDILLRAYSIGLFPMAESADDPNLFWVDPELRGVFPLDRLIVSRSLAKTVRSDRFEIRVDHDFPAVIDACASAYEDREKTWINQRIRELYGQLFDEGHVHTVEAWRDGALAGGLYGVHIGAAFFGESMFHRVTDASKVALVHLAARLVNGGFSLLDSQFVTPHLASLGAVEVSQRTYRSQLAEAVSRQGNFWAWPRSFRVPGAEALRALTLRRI</sequence>
<organism evidence="5 6">
    <name type="scientific">Methylocapsa palsarum</name>
    <dbReference type="NCBI Taxonomy" id="1612308"/>
    <lineage>
        <taxon>Bacteria</taxon>
        <taxon>Pseudomonadati</taxon>
        <taxon>Pseudomonadota</taxon>
        <taxon>Alphaproteobacteria</taxon>
        <taxon>Hyphomicrobiales</taxon>
        <taxon>Beijerinckiaceae</taxon>
        <taxon>Methylocapsa</taxon>
    </lineage>
</organism>
<evidence type="ECO:0000256" key="2">
    <source>
        <dbReference type="ARBA" id="ARBA00022679"/>
    </source>
</evidence>
<proteinExistence type="inferred from homology"/>
<comment type="function">
    <text evidence="4">Functions in the N-end rule pathway of protein degradation where it conjugates Leu, Phe and, less efficiently, Met from aminoacyl-tRNAs to the N-termini of proteins containing an N-terminal arginine or lysine.</text>
</comment>
<dbReference type="PANTHER" id="PTHR30098:SF2">
    <property type="entry name" value="LEUCYL_PHENYLALANYL-TRNA--PROTEIN TRANSFERASE"/>
    <property type="match status" value="1"/>
</dbReference>
<keyword evidence="1 4" id="KW-0963">Cytoplasm</keyword>
<evidence type="ECO:0000313" key="6">
    <source>
        <dbReference type="Proteomes" id="UP000198755"/>
    </source>
</evidence>
<dbReference type="AlphaFoldDB" id="A0A1I3WZG3"/>
<evidence type="ECO:0000256" key="3">
    <source>
        <dbReference type="ARBA" id="ARBA00023315"/>
    </source>
</evidence>
<accession>A0A1I3WZG3</accession>